<reference evidence="1 2" key="2">
    <citation type="submission" date="2019-04" db="EMBL/GenBank/DDBJ databases">
        <title>The genome sequence of big-headed turtle.</title>
        <authorList>
            <person name="Gong S."/>
        </authorList>
    </citation>
    <scope>NUCLEOTIDE SEQUENCE [LARGE SCALE GENOMIC DNA]</scope>
    <source>
        <strain evidence="1">DO16091913</strain>
        <tissue evidence="1">Muscle</tissue>
    </source>
</reference>
<accession>A0A4D9E2S4</accession>
<dbReference type="Proteomes" id="UP000297703">
    <property type="component" value="Unassembled WGS sequence"/>
</dbReference>
<protein>
    <submittedName>
        <fullName evidence="1">SH2 domain-containing protein 4A</fullName>
    </submittedName>
</protein>
<reference evidence="1 2" key="1">
    <citation type="submission" date="2019-04" db="EMBL/GenBank/DDBJ databases">
        <title>Draft genome of the big-headed turtle Platysternon megacephalum.</title>
        <authorList>
            <person name="Gong S."/>
        </authorList>
    </citation>
    <scope>NUCLEOTIDE SEQUENCE [LARGE SCALE GENOMIC DNA]</scope>
    <source>
        <strain evidence="1">DO16091913</strain>
        <tissue evidence="1">Muscle</tissue>
    </source>
</reference>
<evidence type="ECO:0000313" key="1">
    <source>
        <dbReference type="EMBL" id="TFK05181.1"/>
    </source>
</evidence>
<evidence type="ECO:0000313" key="2">
    <source>
        <dbReference type="Proteomes" id="UP000297703"/>
    </source>
</evidence>
<name>A0A4D9E2S4_9SAUR</name>
<keyword evidence="2" id="KW-1185">Reference proteome</keyword>
<proteinExistence type="predicted"/>
<comment type="caution">
    <text evidence="1">The sequence shown here is derived from an EMBL/GenBank/DDBJ whole genome shotgun (WGS) entry which is preliminary data.</text>
</comment>
<dbReference type="EMBL" id="QXTE01000119">
    <property type="protein sequence ID" value="TFK05181.1"/>
    <property type="molecule type" value="Genomic_DNA"/>
</dbReference>
<gene>
    <name evidence="1" type="ORF">DR999_PMT12189</name>
</gene>
<sequence length="106" mass="12076">MGLFERLQCIHVKMQHLQLKYTVLNYSSDQYSRKIEIINLEGSQLHGIDWQPHNDSGSAHQFRVRVIDLQAPVIIISLSTGSMWPFVFCYLSCLGPVQVLNPSSCV</sequence>
<dbReference type="AlphaFoldDB" id="A0A4D9E2S4"/>
<organism evidence="1 2">
    <name type="scientific">Platysternon megacephalum</name>
    <name type="common">big-headed turtle</name>
    <dbReference type="NCBI Taxonomy" id="55544"/>
    <lineage>
        <taxon>Eukaryota</taxon>
        <taxon>Metazoa</taxon>
        <taxon>Chordata</taxon>
        <taxon>Craniata</taxon>
        <taxon>Vertebrata</taxon>
        <taxon>Euteleostomi</taxon>
        <taxon>Archelosauria</taxon>
        <taxon>Testudinata</taxon>
        <taxon>Testudines</taxon>
        <taxon>Cryptodira</taxon>
        <taxon>Durocryptodira</taxon>
        <taxon>Testudinoidea</taxon>
        <taxon>Platysternidae</taxon>
        <taxon>Platysternon</taxon>
    </lineage>
</organism>